<dbReference type="Pfam" id="PF04674">
    <property type="entry name" value="Phi_1"/>
    <property type="match status" value="1"/>
</dbReference>
<keyword evidence="4 6" id="KW-0732">Signal</keyword>
<name>A0A5N6RF82_9ROSI</name>
<dbReference type="EMBL" id="CM017326">
    <property type="protein sequence ID" value="KAE8077489.1"/>
    <property type="molecule type" value="Genomic_DNA"/>
</dbReference>
<protein>
    <recommendedName>
        <fullName evidence="9">Phosphate-induced protein 1</fullName>
    </recommendedName>
</protein>
<accession>A0A5N6RF82</accession>
<dbReference type="PANTHER" id="PTHR31279">
    <property type="entry name" value="PROTEIN EXORDIUM-LIKE 5"/>
    <property type="match status" value="1"/>
</dbReference>
<evidence type="ECO:0000256" key="6">
    <source>
        <dbReference type="SAM" id="SignalP"/>
    </source>
</evidence>
<dbReference type="PANTHER" id="PTHR31279:SF13">
    <property type="entry name" value="PROTEIN EXORDIUM-LIKE 6"/>
    <property type="match status" value="1"/>
</dbReference>
<evidence type="ECO:0008006" key="9">
    <source>
        <dbReference type="Google" id="ProtNLM"/>
    </source>
</evidence>
<dbReference type="Proteomes" id="UP000327013">
    <property type="component" value="Chromosome 6"/>
</dbReference>
<keyword evidence="2" id="KW-0052">Apoplast</keyword>
<keyword evidence="8" id="KW-1185">Reference proteome</keyword>
<gene>
    <name evidence="7" type="ORF">FH972_016049</name>
</gene>
<evidence type="ECO:0000256" key="2">
    <source>
        <dbReference type="ARBA" id="ARBA00022523"/>
    </source>
</evidence>
<proteinExistence type="inferred from homology"/>
<dbReference type="OrthoDB" id="47374at2759"/>
<feature type="chain" id="PRO_5024404254" description="Phosphate-induced protein 1" evidence="6">
    <location>
        <begin position="26"/>
        <end position="311"/>
    </location>
</feature>
<evidence type="ECO:0000256" key="3">
    <source>
        <dbReference type="ARBA" id="ARBA00022525"/>
    </source>
</evidence>
<organism evidence="7 8">
    <name type="scientific">Carpinus fangiana</name>
    <dbReference type="NCBI Taxonomy" id="176857"/>
    <lineage>
        <taxon>Eukaryota</taxon>
        <taxon>Viridiplantae</taxon>
        <taxon>Streptophyta</taxon>
        <taxon>Embryophyta</taxon>
        <taxon>Tracheophyta</taxon>
        <taxon>Spermatophyta</taxon>
        <taxon>Magnoliopsida</taxon>
        <taxon>eudicotyledons</taxon>
        <taxon>Gunneridae</taxon>
        <taxon>Pentapetalae</taxon>
        <taxon>rosids</taxon>
        <taxon>fabids</taxon>
        <taxon>Fagales</taxon>
        <taxon>Betulaceae</taxon>
        <taxon>Carpinus</taxon>
    </lineage>
</organism>
<evidence type="ECO:0000256" key="5">
    <source>
        <dbReference type="ARBA" id="ARBA00023591"/>
    </source>
</evidence>
<reference evidence="7 8" key="1">
    <citation type="submission" date="2019-06" db="EMBL/GenBank/DDBJ databases">
        <title>A chromosomal-level reference genome of Carpinus fangiana (Coryloideae, Betulaceae).</title>
        <authorList>
            <person name="Yang X."/>
            <person name="Wang Z."/>
            <person name="Zhang L."/>
            <person name="Hao G."/>
            <person name="Liu J."/>
            <person name="Yang Y."/>
        </authorList>
    </citation>
    <scope>NUCLEOTIDE SEQUENCE [LARGE SCALE GENOMIC DNA]</scope>
    <source>
        <strain evidence="7">Cfa_2016G</strain>
        <tissue evidence="7">Leaf</tissue>
    </source>
</reference>
<evidence type="ECO:0000256" key="1">
    <source>
        <dbReference type="ARBA" id="ARBA00004271"/>
    </source>
</evidence>
<comment type="similarity">
    <text evidence="5">Belongs to the EXORDIUM family.</text>
</comment>
<dbReference type="InterPro" id="IPR006766">
    <property type="entry name" value="EXORDIUM-like"/>
</dbReference>
<keyword evidence="3" id="KW-0964">Secreted</keyword>
<comment type="subcellular location">
    <subcellularLocation>
        <location evidence="1">Secreted</location>
        <location evidence="1">Extracellular space</location>
        <location evidence="1">Apoplast</location>
    </subcellularLocation>
</comment>
<evidence type="ECO:0000256" key="4">
    <source>
        <dbReference type="ARBA" id="ARBA00022729"/>
    </source>
</evidence>
<evidence type="ECO:0000313" key="8">
    <source>
        <dbReference type="Proteomes" id="UP000327013"/>
    </source>
</evidence>
<feature type="signal peptide" evidence="6">
    <location>
        <begin position="1"/>
        <end position="25"/>
    </location>
</feature>
<evidence type="ECO:0000313" key="7">
    <source>
        <dbReference type="EMBL" id="KAE8077489.1"/>
    </source>
</evidence>
<sequence>MASCLPSRPLALAFSLLLILPLALGTKPATAPVLAYHGGDLLTGKIDLALMWYGRFGNSQKKVIRSFIKSLNYDGGANFEPQVSSWWQIVGSYQSFAGSKSKRSPGNGIKVQVVSQVSDPSFSLGKVVTVDFVKLLVQKATAGKPNTLAVIFTSRQVTASNLCLGKCSEHGVIGTQPYILVGNPESECPGTCAWPFHKSDYGPIGVTLQPPNGNIGVDSMVVHFASGLAGAVTNPFKTGFFQLGTKNDHELVEAATACPGVFGSGALPGYTGKVRVDPTNGGAFNARGLKGKKFLVPAIWNPRTSSCWTPM</sequence>
<dbReference type="AlphaFoldDB" id="A0A5N6RF82"/>
<dbReference type="GO" id="GO:0048046">
    <property type="term" value="C:apoplast"/>
    <property type="evidence" value="ECO:0007669"/>
    <property type="project" value="UniProtKB-SubCell"/>
</dbReference>